<dbReference type="Proteomes" id="UP000001072">
    <property type="component" value="Unassembled WGS sequence"/>
</dbReference>
<protein>
    <submittedName>
        <fullName evidence="3">Uncharacterized protein</fullName>
    </submittedName>
</protein>
<dbReference type="GeneID" id="18934019"/>
<dbReference type="KEGG" id="mlr:MELLADRAFT_85939"/>
<accession>F4RK79</accession>
<dbReference type="OrthoDB" id="10449723at2759"/>
<keyword evidence="2" id="KW-0472">Membrane</keyword>
<dbReference type="HOGENOM" id="CLU_637905_0_0_1"/>
<evidence type="ECO:0000256" key="2">
    <source>
        <dbReference type="SAM" id="Phobius"/>
    </source>
</evidence>
<dbReference type="InParanoid" id="F4RK79"/>
<feature type="compositionally biased region" description="Polar residues" evidence="1">
    <location>
        <begin position="18"/>
        <end position="30"/>
    </location>
</feature>
<feature type="transmembrane region" description="Helical" evidence="2">
    <location>
        <begin position="225"/>
        <end position="248"/>
    </location>
</feature>
<keyword evidence="2" id="KW-0812">Transmembrane</keyword>
<proteinExistence type="predicted"/>
<gene>
    <name evidence="3" type="ORF">MELLADRAFT_85939</name>
</gene>
<dbReference type="AlphaFoldDB" id="F4RK79"/>
<sequence length="430" mass="45129">MAKVALPPPLMVHRHKILQTSSTMAVTPAQNDKPTSTSNTNTTPDDNNKSSTNMTTTPATSPSNTGSTSHSDTTKTNGTIASSAPASNAPSSNTTTSATPATPANSNNTTTPTNVTTSSTPGNSSASSPNATTSSSSDNKDNKTISDNTFPVNSTILFGNATNTSLDSTNRAAIGSNSISSNTPTTTDSNVGGAMATASGPVRPFAPNSANLASSGSSSHSGLKMWTAIIGGSVLGGLVLFVMLWYLLTWKMRTRKDVYRDMEVDFGPTAQDATWGPGADQAFPAQFPTLASSTSGSLSSSRQLQGFESPVDQRAGSRKDSVGALTRSDTNGSQPWHSAEYGGLEGPLPPPPLMHHNNEVAGFNRGAVGWDPTHERWNSEEYDPNNPNHGAFDHVPPQQVGIRHHASYNSFEEMREHQPYNARGGSRFAE</sequence>
<feature type="compositionally biased region" description="Polar residues" evidence="1">
    <location>
        <begin position="327"/>
        <end position="336"/>
    </location>
</feature>
<feature type="compositionally biased region" description="Low complexity" evidence="1">
    <location>
        <begin position="292"/>
        <end position="301"/>
    </location>
</feature>
<feature type="region of interest" description="Disordered" evidence="1">
    <location>
        <begin position="272"/>
        <end position="350"/>
    </location>
</feature>
<feature type="compositionally biased region" description="Polar residues" evidence="1">
    <location>
        <begin position="145"/>
        <end position="154"/>
    </location>
</feature>
<name>F4RK79_MELLP</name>
<keyword evidence="4" id="KW-1185">Reference proteome</keyword>
<evidence type="ECO:0000256" key="1">
    <source>
        <dbReference type="SAM" id="MobiDB-lite"/>
    </source>
</evidence>
<reference evidence="4" key="1">
    <citation type="journal article" date="2011" name="Proc. Natl. Acad. Sci. U.S.A.">
        <title>Obligate biotrophy features unraveled by the genomic analysis of rust fungi.</title>
        <authorList>
            <person name="Duplessis S."/>
            <person name="Cuomo C.A."/>
            <person name="Lin Y.-C."/>
            <person name="Aerts A."/>
            <person name="Tisserant E."/>
            <person name="Veneault-Fourrey C."/>
            <person name="Joly D.L."/>
            <person name="Hacquard S."/>
            <person name="Amselem J."/>
            <person name="Cantarel B.L."/>
            <person name="Chiu R."/>
            <person name="Coutinho P.M."/>
            <person name="Feau N."/>
            <person name="Field M."/>
            <person name="Frey P."/>
            <person name="Gelhaye E."/>
            <person name="Goldberg J."/>
            <person name="Grabherr M.G."/>
            <person name="Kodira C.D."/>
            <person name="Kohler A."/>
            <person name="Kuees U."/>
            <person name="Lindquist E.A."/>
            <person name="Lucas S.M."/>
            <person name="Mago R."/>
            <person name="Mauceli E."/>
            <person name="Morin E."/>
            <person name="Murat C."/>
            <person name="Pangilinan J.L."/>
            <person name="Park R."/>
            <person name="Pearson M."/>
            <person name="Quesneville H."/>
            <person name="Rouhier N."/>
            <person name="Sakthikumar S."/>
            <person name="Salamov A.A."/>
            <person name="Schmutz J."/>
            <person name="Selles B."/>
            <person name="Shapiro H."/>
            <person name="Tanguay P."/>
            <person name="Tuskan G.A."/>
            <person name="Henrissat B."/>
            <person name="Van de Peer Y."/>
            <person name="Rouze P."/>
            <person name="Ellis J.G."/>
            <person name="Dodds P.N."/>
            <person name="Schein J.E."/>
            <person name="Zhong S."/>
            <person name="Hamelin R.C."/>
            <person name="Grigoriev I.V."/>
            <person name="Szabo L.J."/>
            <person name="Martin F."/>
        </authorList>
    </citation>
    <scope>NUCLEOTIDE SEQUENCE [LARGE SCALE GENOMIC DNA]</scope>
    <source>
        <strain evidence="4">98AG31 / pathotype 3-4-7</strain>
    </source>
</reference>
<keyword evidence="2" id="KW-1133">Transmembrane helix</keyword>
<dbReference type="RefSeq" id="XP_007409673.1">
    <property type="nucleotide sequence ID" value="XM_007409611.1"/>
</dbReference>
<organism evidence="4">
    <name type="scientific">Melampsora larici-populina (strain 98AG31 / pathotype 3-4-7)</name>
    <name type="common">Poplar leaf rust fungus</name>
    <dbReference type="NCBI Taxonomy" id="747676"/>
    <lineage>
        <taxon>Eukaryota</taxon>
        <taxon>Fungi</taxon>
        <taxon>Dikarya</taxon>
        <taxon>Basidiomycota</taxon>
        <taxon>Pucciniomycotina</taxon>
        <taxon>Pucciniomycetes</taxon>
        <taxon>Pucciniales</taxon>
        <taxon>Melampsoraceae</taxon>
        <taxon>Melampsora</taxon>
    </lineage>
</organism>
<evidence type="ECO:0000313" key="3">
    <source>
        <dbReference type="EMBL" id="EGG07231.1"/>
    </source>
</evidence>
<feature type="compositionally biased region" description="Polar residues" evidence="1">
    <location>
        <begin position="54"/>
        <end position="80"/>
    </location>
</feature>
<evidence type="ECO:0000313" key="4">
    <source>
        <dbReference type="Proteomes" id="UP000001072"/>
    </source>
</evidence>
<feature type="compositionally biased region" description="Low complexity" evidence="1">
    <location>
        <begin position="31"/>
        <end position="53"/>
    </location>
</feature>
<feature type="compositionally biased region" description="Low complexity" evidence="1">
    <location>
        <begin position="81"/>
        <end position="137"/>
    </location>
</feature>
<dbReference type="EMBL" id="GL883105">
    <property type="protein sequence ID" value="EGG07231.1"/>
    <property type="molecule type" value="Genomic_DNA"/>
</dbReference>
<feature type="region of interest" description="Disordered" evidence="1">
    <location>
        <begin position="18"/>
        <end position="154"/>
    </location>
</feature>
<dbReference type="VEuPathDB" id="FungiDB:MELLADRAFT_85939"/>